<dbReference type="EC" id="2.7.13.3" evidence="2"/>
<evidence type="ECO:0000256" key="2">
    <source>
        <dbReference type="ARBA" id="ARBA00012438"/>
    </source>
</evidence>
<keyword evidence="3" id="KW-0597">Phosphoprotein</keyword>
<feature type="domain" description="PAC" evidence="12">
    <location>
        <begin position="247"/>
        <end position="304"/>
    </location>
</feature>
<comment type="caution">
    <text evidence="13">The sequence shown here is derived from an EMBL/GenBank/DDBJ whole genome shotgun (WGS) entry which is preliminary data.</text>
</comment>
<dbReference type="CDD" id="cd00082">
    <property type="entry name" value="HisKA"/>
    <property type="match status" value="1"/>
</dbReference>
<evidence type="ECO:0000256" key="8">
    <source>
        <dbReference type="ARBA" id="ARBA00023012"/>
    </source>
</evidence>
<evidence type="ECO:0000313" key="14">
    <source>
        <dbReference type="Proteomes" id="UP001597109"/>
    </source>
</evidence>
<keyword evidence="9" id="KW-1133">Transmembrane helix</keyword>
<dbReference type="SMART" id="SM00388">
    <property type="entry name" value="HisKA"/>
    <property type="match status" value="1"/>
</dbReference>
<organism evidence="13 14">
    <name type="scientific">Metaplanococcus flavidus</name>
    <dbReference type="NCBI Taxonomy" id="569883"/>
    <lineage>
        <taxon>Bacteria</taxon>
        <taxon>Bacillati</taxon>
        <taxon>Bacillota</taxon>
        <taxon>Bacilli</taxon>
        <taxon>Bacillales</taxon>
        <taxon>Caryophanaceae</taxon>
        <taxon>Metaplanococcus</taxon>
    </lineage>
</organism>
<dbReference type="Pfam" id="PF00512">
    <property type="entry name" value="HisKA"/>
    <property type="match status" value="1"/>
</dbReference>
<evidence type="ECO:0000313" key="13">
    <source>
        <dbReference type="EMBL" id="MFD1031166.1"/>
    </source>
</evidence>
<keyword evidence="6" id="KW-0418">Kinase</keyword>
<dbReference type="SUPFAM" id="SSF47384">
    <property type="entry name" value="Homodimeric domain of signal transducing histidine kinase"/>
    <property type="match status" value="1"/>
</dbReference>
<evidence type="ECO:0000256" key="9">
    <source>
        <dbReference type="SAM" id="Phobius"/>
    </source>
</evidence>
<dbReference type="Gene3D" id="1.10.287.130">
    <property type="match status" value="1"/>
</dbReference>
<evidence type="ECO:0000256" key="1">
    <source>
        <dbReference type="ARBA" id="ARBA00000085"/>
    </source>
</evidence>
<dbReference type="InterPro" id="IPR035965">
    <property type="entry name" value="PAS-like_dom_sf"/>
</dbReference>
<feature type="transmembrane region" description="Helical" evidence="9">
    <location>
        <begin position="138"/>
        <end position="159"/>
    </location>
</feature>
<dbReference type="PRINTS" id="PR00344">
    <property type="entry name" value="BCTRLSENSOR"/>
</dbReference>
<evidence type="ECO:0000256" key="4">
    <source>
        <dbReference type="ARBA" id="ARBA00022679"/>
    </source>
</evidence>
<evidence type="ECO:0000259" key="10">
    <source>
        <dbReference type="PROSITE" id="PS50109"/>
    </source>
</evidence>
<proteinExistence type="predicted"/>
<dbReference type="Proteomes" id="UP001597109">
    <property type="component" value="Unassembled WGS sequence"/>
</dbReference>
<dbReference type="SMART" id="SM00091">
    <property type="entry name" value="PAS"/>
    <property type="match status" value="1"/>
</dbReference>
<dbReference type="PANTHER" id="PTHR43065:SF10">
    <property type="entry name" value="PEROXIDE STRESS-ACTIVATED HISTIDINE KINASE MAK3"/>
    <property type="match status" value="1"/>
</dbReference>
<dbReference type="SMART" id="SM00387">
    <property type="entry name" value="HATPase_c"/>
    <property type="match status" value="1"/>
</dbReference>
<dbReference type="InterPro" id="IPR004358">
    <property type="entry name" value="Sig_transdc_His_kin-like_C"/>
</dbReference>
<dbReference type="Gene3D" id="3.30.450.20">
    <property type="entry name" value="PAS domain"/>
    <property type="match status" value="1"/>
</dbReference>
<name>A0ABW3LBR7_9BACL</name>
<dbReference type="InterPro" id="IPR000700">
    <property type="entry name" value="PAS-assoc_C"/>
</dbReference>
<evidence type="ECO:0000259" key="12">
    <source>
        <dbReference type="PROSITE" id="PS50113"/>
    </source>
</evidence>
<dbReference type="InterPro" id="IPR036890">
    <property type="entry name" value="HATPase_C_sf"/>
</dbReference>
<dbReference type="InterPro" id="IPR005467">
    <property type="entry name" value="His_kinase_dom"/>
</dbReference>
<dbReference type="CDD" id="cd00130">
    <property type="entry name" value="PAS"/>
    <property type="match status" value="1"/>
</dbReference>
<dbReference type="SUPFAM" id="SSF55785">
    <property type="entry name" value="PYP-like sensor domain (PAS domain)"/>
    <property type="match status" value="1"/>
</dbReference>
<dbReference type="InterPro" id="IPR003594">
    <property type="entry name" value="HATPase_dom"/>
</dbReference>
<dbReference type="SUPFAM" id="SSF55874">
    <property type="entry name" value="ATPase domain of HSP90 chaperone/DNA topoisomerase II/histidine kinase"/>
    <property type="match status" value="1"/>
</dbReference>
<keyword evidence="8" id="KW-0902">Two-component regulatory system</keyword>
<dbReference type="PANTHER" id="PTHR43065">
    <property type="entry name" value="SENSOR HISTIDINE KINASE"/>
    <property type="match status" value="1"/>
</dbReference>
<evidence type="ECO:0000259" key="11">
    <source>
        <dbReference type="PROSITE" id="PS50112"/>
    </source>
</evidence>
<keyword evidence="5" id="KW-0547">Nucleotide-binding</keyword>
<keyword evidence="7 13" id="KW-0067">ATP-binding</keyword>
<dbReference type="NCBIfam" id="TIGR00229">
    <property type="entry name" value="sensory_box"/>
    <property type="match status" value="1"/>
</dbReference>
<dbReference type="EMBL" id="JBHTKI010000008">
    <property type="protein sequence ID" value="MFD1031166.1"/>
    <property type="molecule type" value="Genomic_DNA"/>
</dbReference>
<gene>
    <name evidence="13" type="ORF">ACFQ1X_06925</name>
</gene>
<feature type="transmembrane region" description="Helical" evidence="9">
    <location>
        <begin position="103"/>
        <end position="126"/>
    </location>
</feature>
<feature type="transmembrane region" description="Helical" evidence="9">
    <location>
        <begin position="38"/>
        <end position="54"/>
    </location>
</feature>
<dbReference type="InterPro" id="IPR036097">
    <property type="entry name" value="HisK_dim/P_sf"/>
</dbReference>
<keyword evidence="9" id="KW-0812">Transmembrane</keyword>
<evidence type="ECO:0000256" key="6">
    <source>
        <dbReference type="ARBA" id="ARBA00022777"/>
    </source>
</evidence>
<keyword evidence="9" id="KW-0472">Membrane</keyword>
<dbReference type="InterPro" id="IPR013656">
    <property type="entry name" value="PAS_4"/>
</dbReference>
<dbReference type="InterPro" id="IPR003661">
    <property type="entry name" value="HisK_dim/P_dom"/>
</dbReference>
<keyword evidence="4" id="KW-0808">Transferase</keyword>
<dbReference type="Pfam" id="PF02518">
    <property type="entry name" value="HATPase_c"/>
    <property type="match status" value="1"/>
</dbReference>
<evidence type="ECO:0000256" key="5">
    <source>
        <dbReference type="ARBA" id="ARBA00022741"/>
    </source>
</evidence>
<dbReference type="GO" id="GO:0005524">
    <property type="term" value="F:ATP binding"/>
    <property type="evidence" value="ECO:0007669"/>
    <property type="project" value="UniProtKB-KW"/>
</dbReference>
<feature type="transmembrane region" description="Helical" evidence="9">
    <location>
        <begin position="66"/>
        <end position="91"/>
    </location>
</feature>
<dbReference type="Gene3D" id="3.30.565.10">
    <property type="entry name" value="Histidine kinase-like ATPase, C-terminal domain"/>
    <property type="match status" value="1"/>
</dbReference>
<dbReference type="Pfam" id="PF08448">
    <property type="entry name" value="PAS_4"/>
    <property type="match status" value="1"/>
</dbReference>
<dbReference type="PROSITE" id="PS50112">
    <property type="entry name" value="PAS"/>
    <property type="match status" value="1"/>
</dbReference>
<feature type="transmembrane region" description="Helical" evidence="9">
    <location>
        <begin position="12"/>
        <end position="32"/>
    </location>
</feature>
<evidence type="ECO:0000256" key="7">
    <source>
        <dbReference type="ARBA" id="ARBA00022840"/>
    </source>
</evidence>
<feature type="domain" description="Histidine kinase" evidence="10">
    <location>
        <begin position="317"/>
        <end position="523"/>
    </location>
</feature>
<feature type="domain" description="PAS" evidence="11">
    <location>
        <begin position="180"/>
        <end position="224"/>
    </location>
</feature>
<sequence>MKHSNANRQKNRLFLHIFGFASILHIFLNVIFPFNAAEWAPIFGVLVYFVLYLLKQRINVKALRAILLYAMNIYLFILNLESLSAVTLVYFALPLITAALTNAFRPMVVLTAWTMFELLILIFFFGQLDRTPIQQYDHLTIFTFLTVVLLLTFFHTFYFSRLWQQLHEKNKSMEEALISREGYLQLFFETAKDAMAVFDKDNRVIAINPAFEELYGWSAKDSFGTKIKPYPVEKDEVAELQALELLKGKSFTLLDTVDMKKDGTRFHAQITLSPIFDNKGKVIATSVISRDISFQKESEHLLLQSEKLKLAGEIAAGVAHEIRNPMTVISGFVQIMQQDAKHPYPEYTKIIHSELERINLIISEFLVLAKPQAPAIKSLSLRGLIDNLTLLFSSEFNLKGIVFKENWSGETDYTLSGEENSLKQVFINLLKNSVEAINPCGTIELTISSESDKNVSIKISDNGGGMSSESLNRIFEPFYTTKENGTGLGLLISQKIIQDHGGSLKLESIAGKGTIAEVLLPTK</sequence>
<evidence type="ECO:0000256" key="3">
    <source>
        <dbReference type="ARBA" id="ARBA00022553"/>
    </source>
</evidence>
<dbReference type="RefSeq" id="WP_144837761.1">
    <property type="nucleotide sequence ID" value="NZ_JBHTKI010000008.1"/>
</dbReference>
<keyword evidence="14" id="KW-1185">Reference proteome</keyword>
<accession>A0ABW3LBR7</accession>
<dbReference type="PROSITE" id="PS50113">
    <property type="entry name" value="PAC"/>
    <property type="match status" value="1"/>
</dbReference>
<dbReference type="PROSITE" id="PS50109">
    <property type="entry name" value="HIS_KIN"/>
    <property type="match status" value="1"/>
</dbReference>
<dbReference type="InterPro" id="IPR000014">
    <property type="entry name" value="PAS"/>
</dbReference>
<reference evidence="14" key="1">
    <citation type="journal article" date="2019" name="Int. J. Syst. Evol. Microbiol.">
        <title>The Global Catalogue of Microorganisms (GCM) 10K type strain sequencing project: providing services to taxonomists for standard genome sequencing and annotation.</title>
        <authorList>
            <consortium name="The Broad Institute Genomics Platform"/>
            <consortium name="The Broad Institute Genome Sequencing Center for Infectious Disease"/>
            <person name="Wu L."/>
            <person name="Ma J."/>
        </authorList>
    </citation>
    <scope>NUCLEOTIDE SEQUENCE [LARGE SCALE GENOMIC DNA]</scope>
    <source>
        <strain evidence="14">CCUG 56756</strain>
    </source>
</reference>
<protein>
    <recommendedName>
        <fullName evidence="2">histidine kinase</fullName>
        <ecNumber evidence="2">2.7.13.3</ecNumber>
    </recommendedName>
</protein>
<comment type="catalytic activity">
    <reaction evidence="1">
        <text>ATP + protein L-histidine = ADP + protein N-phospho-L-histidine.</text>
        <dbReference type="EC" id="2.7.13.3"/>
    </reaction>
</comment>